<name>A0ABU1JHP6_9PROT</name>
<sequence length="98" mass="11070">MILIRSILVLFIVLALPPAGFGDDHDRARAARERGEIRPLEDILPSVRQRFPGDVVRIELENEHDRWIYEIKLISPDGRLVELDVDAGSGDVIEVEGE</sequence>
<organism evidence="2 3">
    <name type="scientific">Inquilinus ginsengisoli</name>
    <dbReference type="NCBI Taxonomy" id="363840"/>
    <lineage>
        <taxon>Bacteria</taxon>
        <taxon>Pseudomonadati</taxon>
        <taxon>Pseudomonadota</taxon>
        <taxon>Alphaproteobacteria</taxon>
        <taxon>Rhodospirillales</taxon>
        <taxon>Rhodospirillaceae</taxon>
        <taxon>Inquilinus</taxon>
    </lineage>
</organism>
<evidence type="ECO:0000313" key="2">
    <source>
        <dbReference type="EMBL" id="MDR6288144.1"/>
    </source>
</evidence>
<dbReference type="EMBL" id="JAVDPW010000001">
    <property type="protein sequence ID" value="MDR6288144.1"/>
    <property type="molecule type" value="Genomic_DNA"/>
</dbReference>
<accession>A0ABU1JHP6</accession>
<dbReference type="Proteomes" id="UP001262410">
    <property type="component" value="Unassembled WGS sequence"/>
</dbReference>
<proteinExistence type="predicted"/>
<gene>
    <name evidence="2" type="ORF">E9232_000643</name>
</gene>
<keyword evidence="3" id="KW-1185">Reference proteome</keyword>
<dbReference type="Gene3D" id="3.10.450.40">
    <property type="match status" value="1"/>
</dbReference>
<dbReference type="InterPro" id="IPR025711">
    <property type="entry name" value="PepSY"/>
</dbReference>
<reference evidence="2 3" key="1">
    <citation type="submission" date="2023-07" db="EMBL/GenBank/DDBJ databases">
        <title>Sorghum-associated microbial communities from plants grown in Nebraska, USA.</title>
        <authorList>
            <person name="Schachtman D."/>
        </authorList>
    </citation>
    <scope>NUCLEOTIDE SEQUENCE [LARGE SCALE GENOMIC DNA]</scope>
    <source>
        <strain evidence="2 3">584</strain>
    </source>
</reference>
<feature type="domain" description="PepSY" evidence="1">
    <location>
        <begin position="40"/>
        <end position="96"/>
    </location>
</feature>
<evidence type="ECO:0000313" key="3">
    <source>
        <dbReference type="Proteomes" id="UP001262410"/>
    </source>
</evidence>
<protein>
    <submittedName>
        <fullName evidence="2">Membrane protein YkoI</fullName>
    </submittedName>
</protein>
<comment type="caution">
    <text evidence="2">The sequence shown here is derived from an EMBL/GenBank/DDBJ whole genome shotgun (WGS) entry which is preliminary data.</text>
</comment>
<dbReference type="RefSeq" id="WP_309792104.1">
    <property type="nucleotide sequence ID" value="NZ_JAVDPW010000001.1"/>
</dbReference>
<evidence type="ECO:0000259" key="1">
    <source>
        <dbReference type="Pfam" id="PF03413"/>
    </source>
</evidence>
<dbReference type="Pfam" id="PF03413">
    <property type="entry name" value="PepSY"/>
    <property type="match status" value="1"/>
</dbReference>